<dbReference type="CDD" id="cd06234">
    <property type="entry name" value="M14_PaCCP-like"/>
    <property type="match status" value="1"/>
</dbReference>
<organism evidence="5">
    <name type="scientific">Cyprideis torosa</name>
    <dbReference type="NCBI Taxonomy" id="163714"/>
    <lineage>
        <taxon>Eukaryota</taxon>
        <taxon>Metazoa</taxon>
        <taxon>Ecdysozoa</taxon>
        <taxon>Arthropoda</taxon>
        <taxon>Crustacea</taxon>
        <taxon>Oligostraca</taxon>
        <taxon>Ostracoda</taxon>
        <taxon>Podocopa</taxon>
        <taxon>Podocopida</taxon>
        <taxon>Cytherocopina</taxon>
        <taxon>Cytheroidea</taxon>
        <taxon>Cytherideidae</taxon>
        <taxon>Cyprideis</taxon>
    </lineage>
</organism>
<accession>A0A7R8WW31</accession>
<dbReference type="OrthoDB" id="10253041at2759"/>
<dbReference type="PROSITE" id="PS52035">
    <property type="entry name" value="PEPTIDASE_M14"/>
    <property type="match status" value="1"/>
</dbReference>
<dbReference type="EMBL" id="OB716655">
    <property type="protein sequence ID" value="CAD7239133.1"/>
    <property type="molecule type" value="Genomic_DNA"/>
</dbReference>
<evidence type="ECO:0000313" key="5">
    <source>
        <dbReference type="EMBL" id="CAD7239133.1"/>
    </source>
</evidence>
<protein>
    <recommendedName>
        <fullName evidence="4">Peptidase M14 domain-containing protein</fullName>
    </recommendedName>
</protein>
<dbReference type="AlphaFoldDB" id="A0A7R8WW31"/>
<dbReference type="InterPro" id="IPR050821">
    <property type="entry name" value="Cytosolic_carboxypeptidase"/>
</dbReference>
<evidence type="ECO:0000256" key="1">
    <source>
        <dbReference type="ARBA" id="ARBA00001947"/>
    </source>
</evidence>
<dbReference type="PANTHER" id="PTHR12756">
    <property type="entry name" value="CYTOSOLIC CARBOXYPEPTIDASE"/>
    <property type="match status" value="1"/>
</dbReference>
<gene>
    <name evidence="5" type="ORF">CTOB1V02_LOCUS16948</name>
</gene>
<evidence type="ECO:0000256" key="3">
    <source>
        <dbReference type="PROSITE-ProRule" id="PRU01379"/>
    </source>
</evidence>
<comment type="caution">
    <text evidence="3">Lacks conserved residue(s) required for the propagation of feature annotation.</text>
</comment>
<proteinExistence type="inferred from homology"/>
<feature type="non-terminal residue" evidence="5">
    <location>
        <position position="214"/>
    </location>
</feature>
<dbReference type="SUPFAM" id="SSF53187">
    <property type="entry name" value="Zn-dependent exopeptidases"/>
    <property type="match status" value="1"/>
</dbReference>
<comment type="cofactor">
    <cofactor evidence="1">
        <name>Zn(2+)</name>
        <dbReference type="ChEBI" id="CHEBI:29105"/>
    </cofactor>
</comment>
<dbReference type="Pfam" id="PF00246">
    <property type="entry name" value="Peptidase_M14"/>
    <property type="match status" value="1"/>
</dbReference>
<evidence type="ECO:0000259" key="4">
    <source>
        <dbReference type="PROSITE" id="PS52035"/>
    </source>
</evidence>
<dbReference type="InterPro" id="IPR000834">
    <property type="entry name" value="Peptidase_M14"/>
</dbReference>
<reference evidence="5" key="1">
    <citation type="submission" date="2020-11" db="EMBL/GenBank/DDBJ databases">
        <authorList>
            <person name="Tran Van P."/>
        </authorList>
    </citation>
    <scope>NUCLEOTIDE SEQUENCE</scope>
</reference>
<evidence type="ECO:0000256" key="2">
    <source>
        <dbReference type="ARBA" id="ARBA00005988"/>
    </source>
</evidence>
<dbReference type="GO" id="GO:0008270">
    <property type="term" value="F:zinc ion binding"/>
    <property type="evidence" value="ECO:0007669"/>
    <property type="project" value="InterPro"/>
</dbReference>
<dbReference type="Gene3D" id="3.40.630.10">
    <property type="entry name" value="Zn peptidases"/>
    <property type="match status" value="1"/>
</dbReference>
<sequence length="214" mass="23901">MVADAQSMDNCQLVVAGQSVQGRDMDVLKICGCDQPQRNIWITARQHPGETMAEWFAEGLIERLLDKDDALAATLLQQCAFYIVPNMNPDGSALGNLRTNADGVNLNRVWLEPDQKASPEVFHIRNLMQQTGCDLYFDIHGDEILPWNFIAGQEGLEADEKVLQQEKQICAWLQQANPDFQTEQGYVPAQFGADSLKLASNWVGHHFSIPAMTL</sequence>
<dbReference type="GO" id="GO:0004181">
    <property type="term" value="F:metallocarboxypeptidase activity"/>
    <property type="evidence" value="ECO:0007669"/>
    <property type="project" value="InterPro"/>
</dbReference>
<name>A0A7R8WW31_9CRUS</name>
<comment type="similarity">
    <text evidence="2 3">Belongs to the peptidase M14 family.</text>
</comment>
<feature type="domain" description="Peptidase M14" evidence="4">
    <location>
        <begin position="1"/>
        <end position="214"/>
    </location>
</feature>
<dbReference type="PANTHER" id="PTHR12756:SF11">
    <property type="entry name" value="CYTOSOLIC CARBOXYPEPTIDASE 1"/>
    <property type="match status" value="1"/>
</dbReference>
<dbReference type="GO" id="GO:0006508">
    <property type="term" value="P:proteolysis"/>
    <property type="evidence" value="ECO:0007669"/>
    <property type="project" value="InterPro"/>
</dbReference>